<dbReference type="AlphaFoldDB" id="A0A7R9JY97"/>
<sequence>MEVFSMVLILSGVLQEEPPPDTRTLFHNHPMYKDSASQLLSIPTKIIGPVGLLYVQQRELAVTTPHDSKSVYFN</sequence>
<dbReference type="EMBL" id="OE841055">
    <property type="protein sequence ID" value="CAD7593878.1"/>
    <property type="molecule type" value="Genomic_DNA"/>
</dbReference>
<protein>
    <submittedName>
        <fullName evidence="1">Uncharacterized protein</fullName>
    </submittedName>
</protein>
<name>A0A7R9JY97_TIMGE</name>
<organism evidence="1">
    <name type="scientific">Timema genevievae</name>
    <name type="common">Walking stick</name>
    <dbReference type="NCBI Taxonomy" id="629358"/>
    <lineage>
        <taxon>Eukaryota</taxon>
        <taxon>Metazoa</taxon>
        <taxon>Ecdysozoa</taxon>
        <taxon>Arthropoda</taxon>
        <taxon>Hexapoda</taxon>
        <taxon>Insecta</taxon>
        <taxon>Pterygota</taxon>
        <taxon>Neoptera</taxon>
        <taxon>Polyneoptera</taxon>
        <taxon>Phasmatodea</taxon>
        <taxon>Timematodea</taxon>
        <taxon>Timematoidea</taxon>
        <taxon>Timematidae</taxon>
        <taxon>Timema</taxon>
    </lineage>
</organism>
<proteinExistence type="predicted"/>
<accession>A0A7R9JY97</accession>
<evidence type="ECO:0000313" key="1">
    <source>
        <dbReference type="EMBL" id="CAD7593878.1"/>
    </source>
</evidence>
<reference evidence="1" key="1">
    <citation type="submission" date="2020-11" db="EMBL/GenBank/DDBJ databases">
        <authorList>
            <person name="Tran Van P."/>
        </authorList>
    </citation>
    <scope>NUCLEOTIDE SEQUENCE</scope>
</reference>
<gene>
    <name evidence="1" type="ORF">TGEB3V08_LOCUS5505</name>
</gene>